<dbReference type="GO" id="GO:0003964">
    <property type="term" value="F:RNA-directed DNA polymerase activity"/>
    <property type="evidence" value="ECO:0007669"/>
    <property type="project" value="UniProtKB-KW"/>
</dbReference>
<dbReference type="EMBL" id="SMMG02000003">
    <property type="protein sequence ID" value="KAA3481257.1"/>
    <property type="molecule type" value="Genomic_DNA"/>
</dbReference>
<dbReference type="GO" id="GO:0016787">
    <property type="term" value="F:hydrolase activity"/>
    <property type="evidence" value="ECO:0007669"/>
    <property type="project" value="UniProtKB-KW"/>
</dbReference>
<keyword evidence="1" id="KW-0808">Transferase</keyword>
<dbReference type="Pfam" id="PF24626">
    <property type="entry name" value="SH3_Tf2-1"/>
    <property type="match status" value="1"/>
</dbReference>
<evidence type="ECO:0000313" key="9">
    <source>
        <dbReference type="EMBL" id="KAA3481257.1"/>
    </source>
</evidence>
<dbReference type="PANTHER" id="PTHR34072:SF52">
    <property type="entry name" value="RIBONUCLEASE H"/>
    <property type="match status" value="1"/>
</dbReference>
<evidence type="ECO:0000259" key="8">
    <source>
        <dbReference type="Pfam" id="PF24626"/>
    </source>
</evidence>
<evidence type="ECO:0000256" key="6">
    <source>
        <dbReference type="ARBA" id="ARBA00022918"/>
    </source>
</evidence>
<dbReference type="OrthoDB" id="1738613at2759"/>
<dbReference type="InterPro" id="IPR056924">
    <property type="entry name" value="SH3_Tf2-1"/>
</dbReference>
<reference evidence="10" key="1">
    <citation type="journal article" date="2019" name="Plant Biotechnol. J.">
        <title>Genome sequencing of the Australian wild diploid species Gossypium australe highlights disease resistance and delayed gland morphogenesis.</title>
        <authorList>
            <person name="Cai Y."/>
            <person name="Cai X."/>
            <person name="Wang Q."/>
            <person name="Wang P."/>
            <person name="Zhang Y."/>
            <person name="Cai C."/>
            <person name="Xu Y."/>
            <person name="Wang K."/>
            <person name="Zhou Z."/>
            <person name="Wang C."/>
            <person name="Geng S."/>
            <person name="Li B."/>
            <person name="Dong Q."/>
            <person name="Hou Y."/>
            <person name="Wang H."/>
            <person name="Ai P."/>
            <person name="Liu Z."/>
            <person name="Yi F."/>
            <person name="Sun M."/>
            <person name="An G."/>
            <person name="Cheng J."/>
            <person name="Zhang Y."/>
            <person name="Shi Q."/>
            <person name="Xie Y."/>
            <person name="Shi X."/>
            <person name="Chang Y."/>
            <person name="Huang F."/>
            <person name="Chen Y."/>
            <person name="Hong S."/>
            <person name="Mi L."/>
            <person name="Sun Q."/>
            <person name="Zhang L."/>
            <person name="Zhou B."/>
            <person name="Peng R."/>
            <person name="Zhang X."/>
            <person name="Liu F."/>
        </authorList>
    </citation>
    <scope>NUCLEOTIDE SEQUENCE [LARGE SCALE GENOMIC DNA]</scope>
    <source>
        <strain evidence="10">cv. PA1801</strain>
    </source>
</reference>
<dbReference type="InterPro" id="IPR041373">
    <property type="entry name" value="RT_RNaseH"/>
</dbReference>
<keyword evidence="6" id="KW-0695">RNA-directed DNA polymerase</keyword>
<dbReference type="InterPro" id="IPR043128">
    <property type="entry name" value="Rev_trsase/Diguanyl_cyclase"/>
</dbReference>
<evidence type="ECO:0000259" key="7">
    <source>
        <dbReference type="Pfam" id="PF17917"/>
    </source>
</evidence>
<dbReference type="Gene3D" id="3.30.70.270">
    <property type="match status" value="1"/>
</dbReference>
<dbReference type="AlphaFoldDB" id="A0A5B6WJL0"/>
<accession>A0A5B6WJL0</accession>
<keyword evidence="4" id="KW-0255">Endonuclease</keyword>
<evidence type="ECO:0000256" key="5">
    <source>
        <dbReference type="ARBA" id="ARBA00022801"/>
    </source>
</evidence>
<protein>
    <submittedName>
        <fullName evidence="9">DNA/RNA polymerases superfamily protein</fullName>
    </submittedName>
</protein>
<dbReference type="GO" id="GO:0004519">
    <property type="term" value="F:endonuclease activity"/>
    <property type="evidence" value="ECO:0007669"/>
    <property type="project" value="UniProtKB-KW"/>
</dbReference>
<dbReference type="InterPro" id="IPR043502">
    <property type="entry name" value="DNA/RNA_pol_sf"/>
</dbReference>
<dbReference type="SUPFAM" id="SSF56672">
    <property type="entry name" value="DNA/RNA polymerases"/>
    <property type="match status" value="1"/>
</dbReference>
<keyword evidence="3" id="KW-0540">Nuclease</keyword>
<evidence type="ECO:0000256" key="2">
    <source>
        <dbReference type="ARBA" id="ARBA00022695"/>
    </source>
</evidence>
<organism evidence="9 10">
    <name type="scientific">Gossypium australe</name>
    <dbReference type="NCBI Taxonomy" id="47621"/>
    <lineage>
        <taxon>Eukaryota</taxon>
        <taxon>Viridiplantae</taxon>
        <taxon>Streptophyta</taxon>
        <taxon>Embryophyta</taxon>
        <taxon>Tracheophyta</taxon>
        <taxon>Spermatophyta</taxon>
        <taxon>Magnoliopsida</taxon>
        <taxon>eudicotyledons</taxon>
        <taxon>Gunneridae</taxon>
        <taxon>Pentapetalae</taxon>
        <taxon>rosids</taxon>
        <taxon>malvids</taxon>
        <taxon>Malvales</taxon>
        <taxon>Malvaceae</taxon>
        <taxon>Malvoideae</taxon>
        <taxon>Gossypium</taxon>
    </lineage>
</organism>
<dbReference type="Proteomes" id="UP000325315">
    <property type="component" value="Unassembled WGS sequence"/>
</dbReference>
<dbReference type="PANTHER" id="PTHR34072">
    <property type="entry name" value="ENZYMATIC POLYPROTEIN-RELATED"/>
    <property type="match status" value="1"/>
</dbReference>
<evidence type="ECO:0000256" key="1">
    <source>
        <dbReference type="ARBA" id="ARBA00022679"/>
    </source>
</evidence>
<feature type="domain" description="Reverse transcriptase RNase H-like" evidence="7">
    <location>
        <begin position="63"/>
        <end position="161"/>
    </location>
</feature>
<comment type="caution">
    <text evidence="9">The sequence shown here is derived from an EMBL/GenBank/DDBJ whole genome shotgun (WGS) entry which is preliminary data.</text>
</comment>
<evidence type="ECO:0000313" key="10">
    <source>
        <dbReference type="Proteomes" id="UP000325315"/>
    </source>
</evidence>
<keyword evidence="5" id="KW-0378">Hydrolase</keyword>
<keyword evidence="10" id="KW-1185">Reference proteome</keyword>
<evidence type="ECO:0000256" key="4">
    <source>
        <dbReference type="ARBA" id="ARBA00022759"/>
    </source>
</evidence>
<feature type="domain" description="Tf2-1-like SH3-like" evidence="8">
    <location>
        <begin position="251"/>
        <end position="300"/>
    </location>
</feature>
<sequence>MRVLVARVGHYWRFVEGFSLIATPLTKFLHKNAPFVWSGEQQASFEKLKSVLTQAPVWVQPEFGREFLVYNDASHVRLGCILMQDVKVVAYVSQLLKSHEGNYLTHDLKLVAVIFAPKIWRHYLYSEICIIYIDHKSLKYLLTQKELNLRQRRWVELLKDYNCTIEYHLGKANVVVDALSRRAMSDLRAHELNEDRVLCFKGWICEVKAEFQLPASLLQLIKIPLWKWECVTMDFVSGLPLTPAKKDYVLRFGRKGKLSPRFVGPDHILKCVGPVTYQLELPPELDQVHNVFHISLLRQYQSDPSYIVPVEKIEVRPDLTFEEEPVQILD</sequence>
<proteinExistence type="predicted"/>
<evidence type="ECO:0000256" key="3">
    <source>
        <dbReference type="ARBA" id="ARBA00022722"/>
    </source>
</evidence>
<gene>
    <name evidence="9" type="ORF">EPI10_021634</name>
</gene>
<dbReference type="CDD" id="cd09274">
    <property type="entry name" value="RNase_HI_RT_Ty3"/>
    <property type="match status" value="1"/>
</dbReference>
<name>A0A5B6WJL0_9ROSI</name>
<keyword evidence="2" id="KW-0548">Nucleotidyltransferase</keyword>
<dbReference type="Pfam" id="PF17917">
    <property type="entry name" value="RT_RNaseH"/>
    <property type="match status" value="1"/>
</dbReference>